<accession>A0A6N9YLR2</accession>
<name>A0A6N9YLR2_9ACTN</name>
<comment type="caution">
    <text evidence="1">The sequence shown here is derived from an EMBL/GenBank/DDBJ whole genome shotgun (WGS) entry which is preliminary data.</text>
</comment>
<reference evidence="1 2" key="1">
    <citation type="submission" date="2020-02" db="EMBL/GenBank/DDBJ databases">
        <authorList>
            <person name="Li X.-J."/>
            <person name="Feng X.-M."/>
        </authorList>
    </citation>
    <scope>NUCLEOTIDE SEQUENCE [LARGE SCALE GENOMIC DNA]</scope>
    <source>
        <strain evidence="1 2">CGMCC 4.7225</strain>
    </source>
</reference>
<organism evidence="1 2">
    <name type="scientific">Phytoactinopolyspora alkaliphila</name>
    <dbReference type="NCBI Taxonomy" id="1783498"/>
    <lineage>
        <taxon>Bacteria</taxon>
        <taxon>Bacillati</taxon>
        <taxon>Actinomycetota</taxon>
        <taxon>Actinomycetes</taxon>
        <taxon>Jiangellales</taxon>
        <taxon>Jiangellaceae</taxon>
        <taxon>Phytoactinopolyspora</taxon>
    </lineage>
</organism>
<dbReference type="Proteomes" id="UP000469185">
    <property type="component" value="Unassembled WGS sequence"/>
</dbReference>
<dbReference type="CDD" id="cd07010">
    <property type="entry name" value="cupin_PMI_type_I_N_bac"/>
    <property type="match status" value="1"/>
</dbReference>
<protein>
    <recommendedName>
        <fullName evidence="3">Mannose-6-phosphate isomerase</fullName>
    </recommendedName>
</protein>
<dbReference type="EMBL" id="JAAGOB010000005">
    <property type="protein sequence ID" value="NED95966.1"/>
    <property type="molecule type" value="Genomic_DNA"/>
</dbReference>
<sequence length="352" mass="37353">MEVLVHPLLLGPNLPPTFYRGAGRIADFRSDRFGVVPRDRPEDWIASTVSRFGERSTGLTELPEGGYLREAVDAAPEQWLGPDAAEWSSQLPRPSLLVPLVKFLDAGQRLPVHVHPDDTFARSRLGAAQGKTEAWVIMEAPADALVYLGWRQEMPVDRLADLVERQDVTAMLAAMNAVTVRAGDVVLVPAGTPHAIGQGIFLTEVQQAADLSILLEWQPFLADPEQAFGGATPDVALDCVDVAPLGADVVDELVVRGVLERSSGAGRSSLMPDAADGFFALLLRDGGTLAAGYSTMVVLGGRGTLAGEDWTRDVERGMTLAVPYAAGPVRVSGEVSVAAFTPGARRTAVAGA</sequence>
<dbReference type="InterPro" id="IPR011051">
    <property type="entry name" value="RmlC_Cupin_sf"/>
</dbReference>
<evidence type="ECO:0000313" key="1">
    <source>
        <dbReference type="EMBL" id="NED95966.1"/>
    </source>
</evidence>
<dbReference type="Gene3D" id="2.60.120.10">
    <property type="entry name" value="Jelly Rolls"/>
    <property type="match status" value="1"/>
</dbReference>
<dbReference type="AlphaFoldDB" id="A0A6N9YLR2"/>
<evidence type="ECO:0000313" key="2">
    <source>
        <dbReference type="Proteomes" id="UP000469185"/>
    </source>
</evidence>
<gene>
    <name evidence="1" type="ORF">G1H11_11660</name>
</gene>
<evidence type="ECO:0008006" key="3">
    <source>
        <dbReference type="Google" id="ProtNLM"/>
    </source>
</evidence>
<dbReference type="SUPFAM" id="SSF51182">
    <property type="entry name" value="RmlC-like cupins"/>
    <property type="match status" value="1"/>
</dbReference>
<proteinExistence type="predicted"/>
<dbReference type="InterPro" id="IPR014710">
    <property type="entry name" value="RmlC-like_jellyroll"/>
</dbReference>
<keyword evidence="2" id="KW-1185">Reference proteome</keyword>